<evidence type="ECO:0000313" key="2">
    <source>
        <dbReference type="EMBL" id="KAJ8658012.1"/>
    </source>
</evidence>
<feature type="repeat" description="TPR" evidence="1">
    <location>
        <begin position="75"/>
        <end position="108"/>
    </location>
</feature>
<dbReference type="PROSITE" id="PS50005">
    <property type="entry name" value="TPR"/>
    <property type="match status" value="1"/>
</dbReference>
<dbReference type="AlphaFoldDB" id="A0AAD7Y123"/>
<dbReference type="InterPro" id="IPR019734">
    <property type="entry name" value="TPR_rpt"/>
</dbReference>
<evidence type="ECO:0000256" key="1">
    <source>
        <dbReference type="PROSITE-ProRule" id="PRU00339"/>
    </source>
</evidence>
<accession>A0AAD7Y123</accession>
<protein>
    <submittedName>
        <fullName evidence="2">Uncharacterized protein</fullName>
    </submittedName>
</protein>
<keyword evidence="1" id="KW-0802">TPR repeat</keyword>
<keyword evidence="3" id="KW-1185">Reference proteome</keyword>
<dbReference type="InterPro" id="IPR032675">
    <property type="entry name" value="LRR_dom_sf"/>
</dbReference>
<dbReference type="Gene3D" id="3.80.10.10">
    <property type="entry name" value="Ribonuclease Inhibitor"/>
    <property type="match status" value="1"/>
</dbReference>
<reference evidence="2 3" key="1">
    <citation type="submission" date="2023-03" db="EMBL/GenBank/DDBJ databases">
        <title>Genome sequence of Lichtheimia ornata CBS 291.66.</title>
        <authorList>
            <person name="Mohabir J.T."/>
            <person name="Shea T.P."/>
            <person name="Kurbessoian T."/>
            <person name="Berby B."/>
            <person name="Fontaine J."/>
            <person name="Livny J."/>
            <person name="Gnirke A."/>
            <person name="Stajich J.E."/>
            <person name="Cuomo C.A."/>
        </authorList>
    </citation>
    <scope>NUCLEOTIDE SEQUENCE [LARGE SCALE GENOMIC DNA]</scope>
    <source>
        <strain evidence="2">CBS 291.66</strain>
    </source>
</reference>
<sequence length="621" mass="69882">MSQRHDPSTFSSSPINYHYQERQTIISTTTQEIDRLACQFMAKLNERSTAFANGANFDLALCDAALMRVITPTLSLGYLKAGNIYQQQGRQQQAVAMYEEGLGMVPSSDECYADLQMGHANAKNAASKRLDFITQLPMEIAASEILPWVFHNCKLEADTPCPYLYVSSTWRERILQCNNLNFYLEESNKGPPGHLHELKRFSQHVKTLSMESGWMDVLGNCLSIFDTCKFPNLTKLTIKYFGYWAGEVTYALEAVSQTVTDLYLYTEEHQTPDIHLAVVLDLCPHLVSLNLTAWDIVDLPESYPTLTHLTINVFCGHLSHDTMTNLLSHLPSLVLFGTYHVPNTTFLTRRHCPNMKILMCGGYCVFNHDHFDRHLDGLQKLCFGSIDDDEPYDGGNLISLLRENHESLGHIALAGSVTLQEGNLDSSMEFNRLEELEVDAENDDLIILAIWIIHASPYLHRIKICNPGGSNNDDLYNALKGLKELGTLSATELVNDSASFGNLLEYHVRLGKDSPLKELKVFMDDHVSTIPWMDAIAGLESLQKLVISTTGIESPEGFISRINDQPTLQCLHIYASSISVRDIISLLSFTNLNLIIIVAPVDDYLMELLRKHIPHVDQRPR</sequence>
<proteinExistence type="predicted"/>
<dbReference type="SUPFAM" id="SSF52047">
    <property type="entry name" value="RNI-like"/>
    <property type="match status" value="1"/>
</dbReference>
<dbReference type="EMBL" id="JARTCD010000027">
    <property type="protein sequence ID" value="KAJ8658012.1"/>
    <property type="molecule type" value="Genomic_DNA"/>
</dbReference>
<comment type="caution">
    <text evidence="2">The sequence shown here is derived from an EMBL/GenBank/DDBJ whole genome shotgun (WGS) entry which is preliminary data.</text>
</comment>
<dbReference type="RefSeq" id="XP_058342925.1">
    <property type="nucleotide sequence ID" value="XM_058486313.1"/>
</dbReference>
<name>A0AAD7Y123_9FUNG</name>
<organism evidence="2 3">
    <name type="scientific">Lichtheimia ornata</name>
    <dbReference type="NCBI Taxonomy" id="688661"/>
    <lineage>
        <taxon>Eukaryota</taxon>
        <taxon>Fungi</taxon>
        <taxon>Fungi incertae sedis</taxon>
        <taxon>Mucoromycota</taxon>
        <taxon>Mucoromycotina</taxon>
        <taxon>Mucoromycetes</taxon>
        <taxon>Mucorales</taxon>
        <taxon>Lichtheimiaceae</taxon>
        <taxon>Lichtheimia</taxon>
    </lineage>
</organism>
<dbReference type="Proteomes" id="UP001234581">
    <property type="component" value="Unassembled WGS sequence"/>
</dbReference>
<dbReference type="GeneID" id="83213694"/>
<gene>
    <name evidence="2" type="ORF">O0I10_006283</name>
</gene>
<dbReference type="InterPro" id="IPR011990">
    <property type="entry name" value="TPR-like_helical_dom_sf"/>
</dbReference>
<dbReference type="SUPFAM" id="SSF48452">
    <property type="entry name" value="TPR-like"/>
    <property type="match status" value="1"/>
</dbReference>
<dbReference type="Gene3D" id="1.25.40.10">
    <property type="entry name" value="Tetratricopeptide repeat domain"/>
    <property type="match status" value="1"/>
</dbReference>
<evidence type="ECO:0000313" key="3">
    <source>
        <dbReference type="Proteomes" id="UP001234581"/>
    </source>
</evidence>